<evidence type="ECO:0000313" key="3">
    <source>
        <dbReference type="WBParaSite" id="nRc.2.0.1.t45950-RA"/>
    </source>
</evidence>
<dbReference type="WBParaSite" id="nRc.2.0.1.t45950-RA">
    <property type="protein sequence ID" value="nRc.2.0.1.t45950-RA"/>
    <property type="gene ID" value="nRc.2.0.1.g45950"/>
</dbReference>
<name>A0A915L4E7_ROMCU</name>
<accession>A0A915L4E7</accession>
<feature type="region of interest" description="Disordered" evidence="1">
    <location>
        <begin position="1"/>
        <end position="30"/>
    </location>
</feature>
<feature type="region of interest" description="Disordered" evidence="1">
    <location>
        <begin position="46"/>
        <end position="71"/>
    </location>
</feature>
<reference evidence="3" key="1">
    <citation type="submission" date="2022-11" db="UniProtKB">
        <authorList>
            <consortium name="WormBaseParasite"/>
        </authorList>
    </citation>
    <scope>IDENTIFICATION</scope>
</reference>
<dbReference type="Proteomes" id="UP000887565">
    <property type="component" value="Unplaced"/>
</dbReference>
<protein>
    <submittedName>
        <fullName evidence="3">Uncharacterized protein</fullName>
    </submittedName>
</protein>
<keyword evidence="2" id="KW-1185">Reference proteome</keyword>
<sequence length="71" mass="6890">MGSPAGPSTYMGSPGIGTRPTQGIGAPSVYMGSPVGPSNYMGSPGVATTSAGQGMGGASAYMSQPKTTVQY</sequence>
<evidence type="ECO:0000256" key="1">
    <source>
        <dbReference type="SAM" id="MobiDB-lite"/>
    </source>
</evidence>
<dbReference type="AlphaFoldDB" id="A0A915L4E7"/>
<feature type="compositionally biased region" description="Polar residues" evidence="1">
    <location>
        <begin position="61"/>
        <end position="71"/>
    </location>
</feature>
<evidence type="ECO:0000313" key="2">
    <source>
        <dbReference type="Proteomes" id="UP000887565"/>
    </source>
</evidence>
<organism evidence="2 3">
    <name type="scientific">Romanomermis culicivorax</name>
    <name type="common">Nematode worm</name>
    <dbReference type="NCBI Taxonomy" id="13658"/>
    <lineage>
        <taxon>Eukaryota</taxon>
        <taxon>Metazoa</taxon>
        <taxon>Ecdysozoa</taxon>
        <taxon>Nematoda</taxon>
        <taxon>Enoplea</taxon>
        <taxon>Dorylaimia</taxon>
        <taxon>Mermithida</taxon>
        <taxon>Mermithoidea</taxon>
        <taxon>Mermithidae</taxon>
        <taxon>Romanomermis</taxon>
    </lineage>
</organism>
<proteinExistence type="predicted"/>